<dbReference type="InterPro" id="IPR036866">
    <property type="entry name" value="RibonucZ/Hydroxyglut_hydro"/>
</dbReference>
<evidence type="ECO:0000256" key="6">
    <source>
        <dbReference type="SAM" id="Phobius"/>
    </source>
</evidence>
<evidence type="ECO:0000313" key="9">
    <source>
        <dbReference type="Proteomes" id="UP000317430"/>
    </source>
</evidence>
<accession>A0A5C5SEY6</accession>
<dbReference type="EMBL" id="VOHL01000001">
    <property type="protein sequence ID" value="TWS98668.1"/>
    <property type="molecule type" value="Genomic_DNA"/>
</dbReference>
<keyword evidence="3 6" id="KW-0812">Transmembrane</keyword>
<dbReference type="PANTHER" id="PTHR30619">
    <property type="entry name" value="DNA INTERNALIZATION/COMPETENCE PROTEIN COMEC/REC2"/>
    <property type="match status" value="1"/>
</dbReference>
<dbReference type="Gene3D" id="3.60.15.10">
    <property type="entry name" value="Ribonuclease Z/Hydroxyacylglutathione hydrolase-like"/>
    <property type="match status" value="1"/>
</dbReference>
<reference evidence="8 9" key="1">
    <citation type="submission" date="2019-08" db="EMBL/GenBank/DDBJ databases">
        <authorList>
            <person name="Lei W."/>
        </authorList>
    </citation>
    <scope>NUCLEOTIDE SEQUENCE [LARGE SCALE GENOMIC DNA]</scope>
    <source>
        <strain evidence="8 9">CCUG 66496</strain>
    </source>
</reference>
<dbReference type="NCBIfam" id="TIGR00360">
    <property type="entry name" value="ComEC_N-term"/>
    <property type="match status" value="1"/>
</dbReference>
<dbReference type="OrthoDB" id="9761531at2"/>
<protein>
    <submittedName>
        <fullName evidence="8">DNA internalization-related competence protein ComEC/Rec2</fullName>
    </submittedName>
</protein>
<proteinExistence type="predicted"/>
<comment type="subcellular location">
    <subcellularLocation>
        <location evidence="1">Cell membrane</location>
        <topology evidence="1">Multi-pass membrane protein</topology>
    </subcellularLocation>
</comment>
<feature type="domain" description="Metallo-beta-lactamase" evidence="7">
    <location>
        <begin position="492"/>
        <end position="698"/>
    </location>
</feature>
<dbReference type="NCBIfam" id="TIGR00361">
    <property type="entry name" value="ComEC_Rec2"/>
    <property type="match status" value="1"/>
</dbReference>
<organism evidence="8 9">
    <name type="scientific">Streptococcus cuniculipharyngis</name>
    <dbReference type="NCBI Taxonomy" id="1562651"/>
    <lineage>
        <taxon>Bacteria</taxon>
        <taxon>Bacillati</taxon>
        <taxon>Bacillota</taxon>
        <taxon>Bacilli</taxon>
        <taxon>Lactobacillales</taxon>
        <taxon>Streptococcaceae</taxon>
        <taxon>Streptococcus</taxon>
    </lineage>
</organism>
<feature type="transmembrane region" description="Helical" evidence="6">
    <location>
        <begin position="438"/>
        <end position="457"/>
    </location>
</feature>
<evidence type="ECO:0000256" key="5">
    <source>
        <dbReference type="ARBA" id="ARBA00023136"/>
    </source>
</evidence>
<dbReference type="InterPro" id="IPR035681">
    <property type="entry name" value="ComA-like_MBL"/>
</dbReference>
<gene>
    <name evidence="8" type="ORF">FRX57_00125</name>
</gene>
<dbReference type="InterPro" id="IPR004477">
    <property type="entry name" value="ComEC_N"/>
</dbReference>
<dbReference type="Pfam" id="PF03772">
    <property type="entry name" value="Competence"/>
    <property type="match status" value="1"/>
</dbReference>
<keyword evidence="9" id="KW-1185">Reference proteome</keyword>
<dbReference type="RefSeq" id="WP_146565457.1">
    <property type="nucleotide sequence ID" value="NZ_VOHL01000001.1"/>
</dbReference>
<sequence>MTRFFPLPPIYLAVLSALLYFSLVYRQLPILIFLAVTLAALFCQYSKKIIGQVLVYLTALTIFLTGHFQQMEQAYQTAPETIRTIQLIPDTISINGDRLSFQGRSAGRRYQVFYRLASEQERDYFANLDQVVSLQGEIRLIEAAEQGNFSGFNYREYLKNQGIYRLAQLERLQAIEPVQSLSFLDYLAQWRRQAILQAKTRFPAPMSHYMTGLLFGYLDKDFADMSDRYADLGIIHLFALSGMQVGFFLTHFRKIFLRLGLRQDVVDGMQVPFSLFYAGLTGFSISVIRSLIQAFLGRYGIKGVNNFAVTFLICLFILPNFLLTVGGVLSFAYAFVISMMDFSHLSGYRQKLAEGLTLTLGILPLLLAYFSVFQPWSVVLTTLFSLCFDYLFLPLLSVAFLLSPILALTFFNPLFIFVENLVKGTGGLLSKPLILGQATGLMLVLLLLCLTVLYDYYQNKKVLVSLVACLALLFTLVKHPLTNEVTMLDVGQGDSLLLRDMRGKTILLDIGGRLEIGQKEAWRQGVTASNAQRSLIPYLKSRGIGRINQLVISHAHADHMGDLEVLVKEIRVDEILVSQGALTKTSFVNRLQALNIKVRTVRAGDSLSIMGSRLQVLSPLGVGDGGNDDSLVLYGRLLGLNFLFTGDLEAKGEEDLLASYSNLPVDVLKVGHHGSRGSSSAAFLERIQPKLALISVGQNNRYQHPHQEALARLQKQGIRIYRTDQDGAIRFSGQRTWQLETVR</sequence>
<evidence type="ECO:0000256" key="4">
    <source>
        <dbReference type="ARBA" id="ARBA00022989"/>
    </source>
</evidence>
<feature type="transmembrane region" description="Helical" evidence="6">
    <location>
        <begin position="232"/>
        <end position="252"/>
    </location>
</feature>
<dbReference type="InterPro" id="IPR052159">
    <property type="entry name" value="Competence_DNA_uptake"/>
</dbReference>
<feature type="transmembrane region" description="Helical" evidence="6">
    <location>
        <begin position="462"/>
        <end position="481"/>
    </location>
</feature>
<dbReference type="SMART" id="SM00849">
    <property type="entry name" value="Lactamase_B"/>
    <property type="match status" value="1"/>
</dbReference>
<comment type="caution">
    <text evidence="8">The sequence shown here is derived from an EMBL/GenBank/DDBJ whole genome shotgun (WGS) entry which is preliminary data.</text>
</comment>
<feature type="transmembrane region" description="Helical" evidence="6">
    <location>
        <begin position="273"/>
        <end position="295"/>
    </location>
</feature>
<dbReference type="InterPro" id="IPR001279">
    <property type="entry name" value="Metallo-B-lactamas"/>
</dbReference>
<dbReference type="CDD" id="cd07731">
    <property type="entry name" value="ComA-like_MBL-fold"/>
    <property type="match status" value="1"/>
</dbReference>
<feature type="transmembrane region" description="Helical" evidence="6">
    <location>
        <begin position="12"/>
        <end position="42"/>
    </location>
</feature>
<dbReference type="Proteomes" id="UP000317430">
    <property type="component" value="Unassembled WGS sequence"/>
</dbReference>
<dbReference type="GO" id="GO:0030420">
    <property type="term" value="P:establishment of competence for transformation"/>
    <property type="evidence" value="ECO:0007669"/>
    <property type="project" value="InterPro"/>
</dbReference>
<keyword evidence="2" id="KW-1003">Cell membrane</keyword>
<feature type="transmembrane region" description="Helical" evidence="6">
    <location>
        <begin position="49"/>
        <end position="68"/>
    </location>
</feature>
<dbReference type="GO" id="GO:0005886">
    <property type="term" value="C:plasma membrane"/>
    <property type="evidence" value="ECO:0007669"/>
    <property type="project" value="UniProtKB-SubCell"/>
</dbReference>
<name>A0A5C5SEY6_9STRE</name>
<feature type="transmembrane region" description="Helical" evidence="6">
    <location>
        <begin position="376"/>
        <end position="393"/>
    </location>
</feature>
<dbReference type="AlphaFoldDB" id="A0A5C5SEY6"/>
<feature type="transmembrane region" description="Helical" evidence="6">
    <location>
        <begin position="307"/>
        <end position="340"/>
    </location>
</feature>
<keyword evidence="4 6" id="KW-1133">Transmembrane helix</keyword>
<dbReference type="Pfam" id="PF00753">
    <property type="entry name" value="Lactamase_B"/>
    <property type="match status" value="1"/>
</dbReference>
<evidence type="ECO:0000256" key="1">
    <source>
        <dbReference type="ARBA" id="ARBA00004651"/>
    </source>
</evidence>
<evidence type="ECO:0000259" key="7">
    <source>
        <dbReference type="SMART" id="SM00849"/>
    </source>
</evidence>
<evidence type="ECO:0000256" key="2">
    <source>
        <dbReference type="ARBA" id="ARBA00022475"/>
    </source>
</evidence>
<dbReference type="SUPFAM" id="SSF56281">
    <property type="entry name" value="Metallo-hydrolase/oxidoreductase"/>
    <property type="match status" value="1"/>
</dbReference>
<feature type="transmembrane region" description="Helical" evidence="6">
    <location>
        <begin position="400"/>
        <end position="418"/>
    </location>
</feature>
<dbReference type="InterPro" id="IPR004797">
    <property type="entry name" value="Competence_ComEC/Rec2"/>
</dbReference>
<keyword evidence="5 6" id="KW-0472">Membrane</keyword>
<evidence type="ECO:0000256" key="3">
    <source>
        <dbReference type="ARBA" id="ARBA00022692"/>
    </source>
</evidence>
<evidence type="ECO:0000313" key="8">
    <source>
        <dbReference type="EMBL" id="TWS98668.1"/>
    </source>
</evidence>
<dbReference type="PANTHER" id="PTHR30619:SF1">
    <property type="entry name" value="RECOMBINATION PROTEIN 2"/>
    <property type="match status" value="1"/>
</dbReference>